<dbReference type="EMBL" id="CP151263">
    <property type="protein sequence ID" value="WZH46688.1"/>
    <property type="molecule type" value="Genomic_DNA"/>
</dbReference>
<evidence type="ECO:0000313" key="2">
    <source>
        <dbReference type="EMBL" id="WZH46688.1"/>
    </source>
</evidence>
<proteinExistence type="predicted"/>
<dbReference type="Proteomes" id="UP001489902">
    <property type="component" value="Chromosome 4"/>
</dbReference>
<dbReference type="CDD" id="cd08948">
    <property type="entry name" value="5beta-POR_like_SDR_a"/>
    <property type="match status" value="1"/>
</dbReference>
<dbReference type="PANTHER" id="PTHR32487">
    <property type="entry name" value="3-OXO-DELTA(4,5)-STEROID 5-BETA-REDUCTASE"/>
    <property type="match status" value="1"/>
</dbReference>
<dbReference type="PANTHER" id="PTHR32487:SF0">
    <property type="entry name" value="3-OXO-DELTA(4,5)-STEROID 5-BETA-REDUCTASE"/>
    <property type="match status" value="1"/>
</dbReference>
<organism evidence="2 3">
    <name type="scientific">Fusarium acuminatum</name>
    <dbReference type="NCBI Taxonomy" id="5515"/>
    <lineage>
        <taxon>Eukaryota</taxon>
        <taxon>Fungi</taxon>
        <taxon>Dikarya</taxon>
        <taxon>Ascomycota</taxon>
        <taxon>Pezizomycotina</taxon>
        <taxon>Sordariomycetes</taxon>
        <taxon>Hypocreomycetidae</taxon>
        <taxon>Hypocreales</taxon>
        <taxon>Nectriaceae</taxon>
        <taxon>Fusarium</taxon>
        <taxon>Fusarium tricinctum species complex</taxon>
    </lineage>
</organism>
<gene>
    <name evidence="2" type="ORF">QYS62_007778</name>
</gene>
<dbReference type="InterPro" id="IPR055222">
    <property type="entry name" value="PRISE-like_Rossmann-fold"/>
</dbReference>
<dbReference type="InterPro" id="IPR036291">
    <property type="entry name" value="NAD(P)-bd_dom_sf"/>
</dbReference>
<keyword evidence="3" id="KW-1185">Reference proteome</keyword>
<dbReference type="Pfam" id="PF22917">
    <property type="entry name" value="PRISE"/>
    <property type="match status" value="1"/>
</dbReference>
<dbReference type="Gene3D" id="3.40.50.720">
    <property type="entry name" value="NAD(P)-binding Rossmann-like Domain"/>
    <property type="match status" value="1"/>
</dbReference>
<reference evidence="2 3" key="1">
    <citation type="submission" date="2024-04" db="EMBL/GenBank/DDBJ databases">
        <title>Complete genome sequence of Fusarium acuminatum.</title>
        <authorList>
            <person name="Lan B."/>
        </authorList>
    </citation>
    <scope>NUCLEOTIDE SEQUENCE [LARGE SCALE GENOMIC DNA]</scope>
    <source>
        <strain evidence="2">1A</strain>
    </source>
</reference>
<dbReference type="SUPFAM" id="SSF51735">
    <property type="entry name" value="NAD(P)-binding Rossmann-fold domains"/>
    <property type="match status" value="1"/>
</dbReference>
<sequence length="467" mass="52580">MAPARGKVAFVTGANGITGNAIIEHLIRKPESEWFVPFMTHGRKAQLIVDYPGPKSSSPPDEFPSKAYGKTIVFIPLDFLSPVEELIQRMAPLCHDVTHAFFTSYVHTSDFAKLRDSNIPLFHNFLVAIDIVAASTLQRVCLQTGGKYYGPHLGPTEVPLHEDMGRYEDKGENFYYPQEDFLSTLAAKRTWNWNVIRPNAIIGFTPAGNGMSMALTLAIYMLICREMGVPPMFPGNKFFFDQCVDDSSYAPSIADLSVWAVTEEQAKNEAFNHQNGDVFVWKQLWGKLGRYFGIEVPEFTEWAAEGNDQRMANNFLMTEWHKDKKQVWERVVAKYGGQLEAFEWGTWDFFDWAVGKSWLTISSMTKARKFGWKRYDDTCDTYIETFRAFENAGVLPYADTLRAENKGQATQASRAHPYDAVTLKMAKHKSEKNGVATNNVTNGKLKNGLENGLKNGNVEVGDLAVKA</sequence>
<feature type="domain" description="PRISE-like Rossmann-fold" evidence="1">
    <location>
        <begin position="76"/>
        <end position="338"/>
    </location>
</feature>
<evidence type="ECO:0000313" key="3">
    <source>
        <dbReference type="Proteomes" id="UP001489902"/>
    </source>
</evidence>
<evidence type="ECO:0000259" key="1">
    <source>
        <dbReference type="Pfam" id="PF22917"/>
    </source>
</evidence>
<accession>A0ABZ2X434</accession>
<name>A0ABZ2X434_9HYPO</name>
<protein>
    <recommendedName>
        <fullName evidence="1">PRISE-like Rossmann-fold domain-containing protein</fullName>
    </recommendedName>
</protein>